<dbReference type="OrthoDB" id="2389872at2"/>
<gene>
    <name evidence="2" type="ORF">C882_3448</name>
</gene>
<dbReference type="Pfam" id="PF22513">
    <property type="entry name" value="FitA-like_RHH"/>
    <property type="match status" value="1"/>
</dbReference>
<dbReference type="InterPro" id="IPR013321">
    <property type="entry name" value="Arc_rbn_hlx_hlx"/>
</dbReference>
<sequence>MPSMTVRDLPEDVLRRLDQRAAAAGRSREKEVRAILTESVSTDEAWDRFDAAAAMIRRKLDQRVLSSSVDDLADARRERDGDA</sequence>
<dbReference type="Proteomes" id="UP000009881">
    <property type="component" value="Unassembled WGS sequence"/>
</dbReference>
<dbReference type="AlphaFoldDB" id="K9HN18"/>
<dbReference type="EMBL" id="ANHY01000005">
    <property type="protein sequence ID" value="EKV31698.1"/>
    <property type="molecule type" value="Genomic_DNA"/>
</dbReference>
<feature type="domain" description="Antitoxin FitA-like ribbon-helix-helix" evidence="1">
    <location>
        <begin position="2"/>
        <end position="40"/>
    </location>
</feature>
<dbReference type="STRING" id="1238182.C882_3448"/>
<dbReference type="InterPro" id="IPR010985">
    <property type="entry name" value="Ribbon_hlx_hlx"/>
</dbReference>
<dbReference type="RefSeq" id="WP_009539567.1">
    <property type="nucleotide sequence ID" value="NZ_ANHY01000005.1"/>
</dbReference>
<dbReference type="SUPFAM" id="SSF47598">
    <property type="entry name" value="Ribbon-helix-helix"/>
    <property type="match status" value="1"/>
</dbReference>
<dbReference type="Gene3D" id="1.10.1220.10">
    <property type="entry name" value="Met repressor-like"/>
    <property type="match status" value="1"/>
</dbReference>
<organism evidence="2 3">
    <name type="scientific">Caenispirillum salinarum AK4</name>
    <dbReference type="NCBI Taxonomy" id="1238182"/>
    <lineage>
        <taxon>Bacteria</taxon>
        <taxon>Pseudomonadati</taxon>
        <taxon>Pseudomonadota</taxon>
        <taxon>Alphaproteobacteria</taxon>
        <taxon>Rhodospirillales</taxon>
        <taxon>Novispirillaceae</taxon>
        <taxon>Caenispirillum</taxon>
    </lineage>
</organism>
<reference evidence="2 3" key="1">
    <citation type="journal article" date="2013" name="Genome Announc.">
        <title>Draft Genome Sequence of an Alphaproteobacterium, Caenispirillum salinarum AK4(T), Isolated from a Solar Saltern.</title>
        <authorList>
            <person name="Khatri I."/>
            <person name="Singh A."/>
            <person name="Korpole S."/>
            <person name="Pinnaka A.K."/>
            <person name="Subramanian S."/>
        </authorList>
    </citation>
    <scope>NUCLEOTIDE SEQUENCE [LARGE SCALE GENOMIC DNA]</scope>
    <source>
        <strain evidence="2 3">AK4</strain>
    </source>
</reference>
<accession>K9HN18</accession>
<comment type="caution">
    <text evidence="2">The sequence shown here is derived from an EMBL/GenBank/DDBJ whole genome shotgun (WGS) entry which is preliminary data.</text>
</comment>
<dbReference type="InterPro" id="IPR053853">
    <property type="entry name" value="FitA-like_RHH"/>
</dbReference>
<name>K9HN18_9PROT</name>
<evidence type="ECO:0000259" key="1">
    <source>
        <dbReference type="Pfam" id="PF22513"/>
    </source>
</evidence>
<protein>
    <recommendedName>
        <fullName evidence="1">Antitoxin FitA-like ribbon-helix-helix domain-containing protein</fullName>
    </recommendedName>
</protein>
<dbReference type="GO" id="GO:0006355">
    <property type="term" value="P:regulation of DNA-templated transcription"/>
    <property type="evidence" value="ECO:0007669"/>
    <property type="project" value="InterPro"/>
</dbReference>
<evidence type="ECO:0000313" key="3">
    <source>
        <dbReference type="Proteomes" id="UP000009881"/>
    </source>
</evidence>
<proteinExistence type="predicted"/>
<keyword evidence="3" id="KW-1185">Reference proteome</keyword>
<evidence type="ECO:0000313" key="2">
    <source>
        <dbReference type="EMBL" id="EKV31698.1"/>
    </source>
</evidence>